<keyword evidence="2" id="KW-0012">Acyltransferase</keyword>
<dbReference type="CDD" id="cd04301">
    <property type="entry name" value="NAT_SF"/>
    <property type="match status" value="1"/>
</dbReference>
<keyword evidence="2" id="KW-0808">Transferase</keyword>
<evidence type="ECO:0000313" key="3">
    <source>
        <dbReference type="Proteomes" id="UP001169760"/>
    </source>
</evidence>
<proteinExistence type="predicted"/>
<accession>A0AAW7X2Q3</accession>
<comment type="caution">
    <text evidence="2">The sequence shown here is derived from an EMBL/GenBank/DDBJ whole genome shotgun (WGS) entry which is preliminary data.</text>
</comment>
<dbReference type="Proteomes" id="UP001169760">
    <property type="component" value="Unassembled WGS sequence"/>
</dbReference>
<organism evidence="2 3">
    <name type="scientific">Saccharophagus degradans</name>
    <dbReference type="NCBI Taxonomy" id="86304"/>
    <lineage>
        <taxon>Bacteria</taxon>
        <taxon>Pseudomonadati</taxon>
        <taxon>Pseudomonadota</taxon>
        <taxon>Gammaproteobacteria</taxon>
        <taxon>Cellvibrionales</taxon>
        <taxon>Cellvibrionaceae</taxon>
        <taxon>Saccharophagus</taxon>
    </lineage>
</organism>
<dbReference type="GO" id="GO:0016747">
    <property type="term" value="F:acyltransferase activity, transferring groups other than amino-acyl groups"/>
    <property type="evidence" value="ECO:0007669"/>
    <property type="project" value="InterPro"/>
</dbReference>
<feature type="domain" description="N-acetyltransferase" evidence="1">
    <location>
        <begin position="1"/>
        <end position="152"/>
    </location>
</feature>
<dbReference type="InterPro" id="IPR016181">
    <property type="entry name" value="Acyl_CoA_acyltransferase"/>
</dbReference>
<dbReference type="Gene3D" id="3.40.630.30">
    <property type="match status" value="1"/>
</dbReference>
<dbReference type="AlphaFoldDB" id="A0AAW7X2Q3"/>
<evidence type="ECO:0000313" key="2">
    <source>
        <dbReference type="EMBL" id="MDO6420886.1"/>
    </source>
</evidence>
<dbReference type="Pfam" id="PF00583">
    <property type="entry name" value="Acetyltransf_1"/>
    <property type="match status" value="1"/>
</dbReference>
<dbReference type="EC" id="2.3.1.-" evidence="2"/>
<evidence type="ECO:0000259" key="1">
    <source>
        <dbReference type="PROSITE" id="PS51186"/>
    </source>
</evidence>
<dbReference type="EMBL" id="JAUOPB010000001">
    <property type="protein sequence ID" value="MDO6420886.1"/>
    <property type="molecule type" value="Genomic_DNA"/>
</dbReference>
<gene>
    <name evidence="2" type="ORF">Q4521_00220</name>
</gene>
<name>A0AAW7X2Q3_9GAMM</name>
<dbReference type="PROSITE" id="PS51186">
    <property type="entry name" value="GNAT"/>
    <property type="match status" value="1"/>
</dbReference>
<dbReference type="InterPro" id="IPR000182">
    <property type="entry name" value="GNAT_dom"/>
</dbReference>
<protein>
    <submittedName>
        <fullName evidence="2">GNAT family N-acetyltransferase</fullName>
        <ecNumber evidence="2">2.3.1.-</ecNumber>
    </submittedName>
</protein>
<reference evidence="2" key="1">
    <citation type="submission" date="2023-07" db="EMBL/GenBank/DDBJ databases">
        <title>Genome content predicts the carbon catabolic preferences of heterotrophic bacteria.</title>
        <authorList>
            <person name="Gralka M."/>
        </authorList>
    </citation>
    <scope>NUCLEOTIDE SEQUENCE</scope>
    <source>
        <strain evidence="2">I3M17_2</strain>
    </source>
</reference>
<dbReference type="SUPFAM" id="SSF55729">
    <property type="entry name" value="Acyl-CoA N-acyltransferases (Nat)"/>
    <property type="match status" value="1"/>
</dbReference>
<dbReference type="RefSeq" id="WP_303489991.1">
    <property type="nucleotide sequence ID" value="NZ_JAUOPB010000001.1"/>
</dbReference>
<sequence length="152" mass="17238">MEIHQVVGDLVKTYMNLAQAYEAEFSLLTGKLPGKDGKYSLDTPLDEVHIGYLAFEGDTPIAFANIYQSENTYEICEFYVVPAARKRKLGSKFIASIWKSHPGSWEVKQIQGADYAVNFWRSALTSEGILYSESEYDDTYWGKVNRQVFDVG</sequence>